<gene>
    <name evidence="2" type="ORF">TPR58_15850</name>
</gene>
<keyword evidence="3" id="KW-1185">Reference proteome</keyword>
<dbReference type="RefSeq" id="WP_346247670.1">
    <property type="nucleotide sequence ID" value="NZ_JBDIZK010000009.1"/>
</dbReference>
<name>A0ABV0BBR8_9SPHN</name>
<evidence type="ECO:0000313" key="3">
    <source>
        <dbReference type="Proteomes" id="UP001427805"/>
    </source>
</evidence>
<comment type="caution">
    <text evidence="2">The sequence shown here is derived from an EMBL/GenBank/DDBJ whole genome shotgun (WGS) entry which is preliminary data.</text>
</comment>
<accession>A0ABV0BBR8</accession>
<protein>
    <submittedName>
        <fullName evidence="2">Uncharacterized protein</fullName>
    </submittedName>
</protein>
<feature type="transmembrane region" description="Helical" evidence="1">
    <location>
        <begin position="28"/>
        <end position="47"/>
    </location>
</feature>
<dbReference type="Proteomes" id="UP001427805">
    <property type="component" value="Unassembled WGS sequence"/>
</dbReference>
<reference evidence="2 3" key="1">
    <citation type="submission" date="2024-05" db="EMBL/GenBank/DDBJ databases">
        <title>Sphingomonas sp. HF-S3 16S ribosomal RNA gene Genome sequencing and assembly.</title>
        <authorList>
            <person name="Lee H."/>
        </authorList>
    </citation>
    <scope>NUCLEOTIDE SEQUENCE [LARGE SCALE GENOMIC DNA]</scope>
    <source>
        <strain evidence="2 3">HF-S3</strain>
    </source>
</reference>
<dbReference type="EMBL" id="JBDIZK010000009">
    <property type="protein sequence ID" value="MEN3748650.1"/>
    <property type="molecule type" value="Genomic_DNA"/>
</dbReference>
<evidence type="ECO:0000313" key="2">
    <source>
        <dbReference type="EMBL" id="MEN3748650.1"/>
    </source>
</evidence>
<keyword evidence="1" id="KW-0472">Membrane</keyword>
<organism evidence="2 3">
    <name type="scientific">Sphingomonas rustica</name>
    <dbReference type="NCBI Taxonomy" id="3103142"/>
    <lineage>
        <taxon>Bacteria</taxon>
        <taxon>Pseudomonadati</taxon>
        <taxon>Pseudomonadota</taxon>
        <taxon>Alphaproteobacteria</taxon>
        <taxon>Sphingomonadales</taxon>
        <taxon>Sphingomonadaceae</taxon>
        <taxon>Sphingomonas</taxon>
    </lineage>
</organism>
<keyword evidence="1" id="KW-1133">Transmembrane helix</keyword>
<keyword evidence="1" id="KW-0812">Transmembrane</keyword>
<proteinExistence type="predicted"/>
<evidence type="ECO:0000256" key="1">
    <source>
        <dbReference type="SAM" id="Phobius"/>
    </source>
</evidence>
<sequence length="116" mass="13688">MGFFRSVSPTGAFSDLRTFIGSRKKHEIWLLLPALLITIGILWAFYLDSRATPEWKRPEIIWVRDWRLDRSKDEIEAQQLIDMKIRAVAEAELEKRRKARRDEFKKIDDGLRGMGL</sequence>